<evidence type="ECO:0000313" key="9">
    <source>
        <dbReference type="EMBL" id="OQU78047.1"/>
    </source>
</evidence>
<keyword evidence="2" id="KW-0805">Transcription regulation</keyword>
<dbReference type="GO" id="GO:0003677">
    <property type="term" value="F:DNA binding"/>
    <property type="evidence" value="ECO:0007669"/>
    <property type="project" value="UniProtKB-KW"/>
</dbReference>
<evidence type="ECO:0000256" key="2">
    <source>
        <dbReference type="ARBA" id="ARBA00023015"/>
    </source>
</evidence>
<dbReference type="GO" id="GO:0005634">
    <property type="term" value="C:nucleus"/>
    <property type="evidence" value="ECO:0007669"/>
    <property type="project" value="UniProtKB-SubCell"/>
</dbReference>
<dbReference type="Proteomes" id="UP000000768">
    <property type="component" value="Chromosome 9"/>
</dbReference>
<accession>A0A1Z5R2R1</accession>
<dbReference type="PANTHER" id="PTHR31241:SF5">
    <property type="entry name" value="OS08G0521600 PROTEIN"/>
    <property type="match status" value="1"/>
</dbReference>
<dbReference type="Gramene" id="OQU78050">
    <property type="protein sequence ID" value="OQU78050"/>
    <property type="gene ID" value="SORBI_3009G145200"/>
</dbReference>
<dbReference type="GO" id="GO:0003700">
    <property type="term" value="F:DNA-binding transcription factor activity"/>
    <property type="evidence" value="ECO:0007669"/>
    <property type="project" value="InterPro"/>
</dbReference>
<keyword evidence="3" id="KW-0238">DNA-binding</keyword>
<dbReference type="SUPFAM" id="SSF54171">
    <property type="entry name" value="DNA-binding domain"/>
    <property type="match status" value="1"/>
</dbReference>
<dbReference type="Gene3D" id="3.30.730.10">
    <property type="entry name" value="AP2/ERF domain"/>
    <property type="match status" value="1"/>
</dbReference>
<dbReference type="InterPro" id="IPR001471">
    <property type="entry name" value="AP2/ERF_dom"/>
</dbReference>
<dbReference type="PROSITE" id="PS51032">
    <property type="entry name" value="AP2_ERF"/>
    <property type="match status" value="1"/>
</dbReference>
<organism evidence="9 10">
    <name type="scientific">Sorghum bicolor</name>
    <name type="common">Sorghum</name>
    <name type="synonym">Sorghum vulgare</name>
    <dbReference type="NCBI Taxonomy" id="4558"/>
    <lineage>
        <taxon>Eukaryota</taxon>
        <taxon>Viridiplantae</taxon>
        <taxon>Streptophyta</taxon>
        <taxon>Embryophyta</taxon>
        <taxon>Tracheophyta</taxon>
        <taxon>Spermatophyta</taxon>
        <taxon>Magnoliopsida</taxon>
        <taxon>Liliopsida</taxon>
        <taxon>Poales</taxon>
        <taxon>Poaceae</taxon>
        <taxon>PACMAD clade</taxon>
        <taxon>Panicoideae</taxon>
        <taxon>Andropogonodae</taxon>
        <taxon>Andropogoneae</taxon>
        <taxon>Sorghinae</taxon>
        <taxon>Sorghum</taxon>
    </lineage>
</organism>
<dbReference type="EMBL" id="CM000768">
    <property type="protein sequence ID" value="OQU78047.1"/>
    <property type="molecule type" value="Genomic_DNA"/>
</dbReference>
<dbReference type="InterPro" id="IPR036955">
    <property type="entry name" value="AP2/ERF_dom_sf"/>
</dbReference>
<evidence type="ECO:0000256" key="5">
    <source>
        <dbReference type="ARBA" id="ARBA00023242"/>
    </source>
</evidence>
<sequence length="102" mass="11354">MEIRVPHTRLRLWIGKFRHCLEAALAYDAAMFCFYDHGRSCAAFLAPLLCRVAPRELSTQPLMAMVPRTDDPDTTAGADEAALADGHHGDNENMFLSCLCDE</sequence>
<dbReference type="Gramene" id="OQU78047">
    <property type="protein sequence ID" value="OQU78047"/>
    <property type="gene ID" value="SORBI_3009G145200"/>
</dbReference>
<evidence type="ECO:0000256" key="1">
    <source>
        <dbReference type="ARBA" id="ARBA00004123"/>
    </source>
</evidence>
<evidence type="ECO:0000256" key="7">
    <source>
        <dbReference type="SAM" id="MobiDB-lite"/>
    </source>
</evidence>
<name>A0A1Z5R2R1_SORBI</name>
<dbReference type="InterPro" id="IPR016177">
    <property type="entry name" value="DNA-bd_dom_sf"/>
</dbReference>
<proteinExistence type="inferred from homology"/>
<dbReference type="ExpressionAtlas" id="A0A1Z5R2R1">
    <property type="expression patterns" value="baseline and differential"/>
</dbReference>
<feature type="region of interest" description="Disordered" evidence="7">
    <location>
        <begin position="64"/>
        <end position="90"/>
    </location>
</feature>
<keyword evidence="5" id="KW-0539">Nucleus</keyword>
<dbReference type="PANTHER" id="PTHR31241">
    <property type="entry name" value="DEHYDRATION-RESPONSIVE ELEMENT-BINDING PROTEIN 2C"/>
    <property type="match status" value="1"/>
</dbReference>
<evidence type="ECO:0000256" key="6">
    <source>
        <dbReference type="ARBA" id="ARBA00024343"/>
    </source>
</evidence>
<keyword evidence="4" id="KW-0804">Transcription</keyword>
<evidence type="ECO:0000313" key="10">
    <source>
        <dbReference type="Proteomes" id="UP000000768"/>
    </source>
</evidence>
<dbReference type="EMBL" id="CM000768">
    <property type="protein sequence ID" value="OQU78050.1"/>
    <property type="molecule type" value="Genomic_DNA"/>
</dbReference>
<comment type="subcellular location">
    <subcellularLocation>
        <location evidence="1">Nucleus</location>
    </subcellularLocation>
</comment>
<keyword evidence="10" id="KW-1185">Reference proteome</keyword>
<evidence type="ECO:0000256" key="4">
    <source>
        <dbReference type="ARBA" id="ARBA00023163"/>
    </source>
</evidence>
<reference evidence="9" key="2">
    <citation type="submission" date="2017-02" db="EMBL/GenBank/DDBJ databases">
        <title>WGS assembly of Sorghum bicolor.</title>
        <authorList>
            <person name="Paterson A."/>
            <person name="Mullet J."/>
            <person name="Bowers J."/>
            <person name="Bruggmann R."/>
            <person name="Dubchak I."/>
            <person name="Grimwood J."/>
            <person name="Gundlach H."/>
            <person name="Haberer G."/>
            <person name="Hellsten U."/>
            <person name="Mitros T."/>
            <person name="Poliakov A."/>
            <person name="Schmutz J."/>
            <person name="Spannagl M."/>
            <person name="Tang H."/>
            <person name="Wang X."/>
            <person name="Wicker T."/>
            <person name="Bharti A."/>
            <person name="Chapman J."/>
            <person name="Feltus F."/>
            <person name="Gowik U."/>
            <person name="Grigoriev I."/>
            <person name="Lyons E."/>
            <person name="Maher C."/>
            <person name="Martis M."/>
            <person name="Narechania A."/>
            <person name="Otillar R."/>
            <person name="Penning B."/>
            <person name="Salamov A."/>
            <person name="Wang Y."/>
            <person name="Zhang L."/>
            <person name="Carpita N."/>
            <person name="Freeling M."/>
            <person name="Gingle A."/>
            <person name="Hash C."/>
            <person name="Keller B."/>
            <person name="Klein P."/>
            <person name="Kresovich S."/>
            <person name="Mccann M."/>
            <person name="Ming R."/>
            <person name="Peterson D."/>
            <person name="Rahman M."/>
            <person name="Ware D."/>
            <person name="Westhoff P."/>
            <person name="Mayer K."/>
            <person name="Messing J."/>
            <person name="Sims D."/>
            <person name="Jenkins J."/>
            <person name="Shu S."/>
            <person name="Rokhsar D."/>
        </authorList>
    </citation>
    <scope>NUCLEOTIDE SEQUENCE</scope>
</reference>
<protein>
    <recommendedName>
        <fullName evidence="8">AP2/ERF domain-containing protein</fullName>
    </recommendedName>
</protein>
<evidence type="ECO:0000259" key="8">
    <source>
        <dbReference type="PROSITE" id="PS51032"/>
    </source>
</evidence>
<reference evidence="9 10" key="1">
    <citation type="journal article" date="2009" name="Nature">
        <title>The Sorghum bicolor genome and the diversification of grasses.</title>
        <authorList>
            <person name="Paterson A.H."/>
            <person name="Bowers J.E."/>
            <person name="Bruggmann R."/>
            <person name="Dubchak I."/>
            <person name="Grimwood J."/>
            <person name="Gundlach H."/>
            <person name="Haberer G."/>
            <person name="Hellsten U."/>
            <person name="Mitros T."/>
            <person name="Poliakov A."/>
            <person name="Schmutz J."/>
            <person name="Spannagl M."/>
            <person name="Tang H."/>
            <person name="Wang X."/>
            <person name="Wicker T."/>
            <person name="Bharti A.K."/>
            <person name="Chapman J."/>
            <person name="Feltus F.A."/>
            <person name="Gowik U."/>
            <person name="Grigoriev I.V."/>
            <person name="Lyons E."/>
            <person name="Maher C.A."/>
            <person name="Martis M."/>
            <person name="Narechania A."/>
            <person name="Otillar R.P."/>
            <person name="Penning B.W."/>
            <person name="Salamov A.A."/>
            <person name="Wang Y."/>
            <person name="Zhang L."/>
            <person name="Carpita N.C."/>
            <person name="Freeling M."/>
            <person name="Gingle A.R."/>
            <person name="Hash C.T."/>
            <person name="Keller B."/>
            <person name="Klein P."/>
            <person name="Kresovich S."/>
            <person name="McCann M.C."/>
            <person name="Ming R."/>
            <person name="Peterson D.G."/>
            <person name="Mehboob-ur-Rahman"/>
            <person name="Ware D."/>
            <person name="Westhoff P."/>
            <person name="Mayer K.F."/>
            <person name="Messing J."/>
            <person name="Rokhsar D.S."/>
        </authorList>
    </citation>
    <scope>NUCLEOTIDE SEQUENCE [LARGE SCALE GENOMIC DNA]</scope>
    <source>
        <strain evidence="10">cv. BTx623</strain>
    </source>
</reference>
<comment type="similarity">
    <text evidence="6">Belongs to the AP2/ERF transcription factor family. ERF subfamily.</text>
</comment>
<evidence type="ECO:0000256" key="3">
    <source>
        <dbReference type="ARBA" id="ARBA00023125"/>
    </source>
</evidence>
<gene>
    <name evidence="9" type="ORF">SORBI_3009G145200</name>
</gene>
<feature type="domain" description="AP2/ERF" evidence="8">
    <location>
        <begin position="1"/>
        <end position="45"/>
    </location>
</feature>
<dbReference type="AlphaFoldDB" id="A0A1Z5R2R1"/>
<reference evidence="10" key="3">
    <citation type="journal article" date="2018" name="Plant J.">
        <title>The Sorghum bicolor reference genome: improved assembly, gene annotations, a transcriptome atlas, and signatures of genome organization.</title>
        <authorList>
            <person name="McCormick R.F."/>
            <person name="Truong S.K."/>
            <person name="Sreedasyam A."/>
            <person name="Jenkins J."/>
            <person name="Shu S."/>
            <person name="Sims D."/>
            <person name="Kennedy M."/>
            <person name="Amirebrahimi M."/>
            <person name="Weers B.D."/>
            <person name="McKinley B."/>
            <person name="Mattison A."/>
            <person name="Morishige D.T."/>
            <person name="Grimwood J."/>
            <person name="Schmutz J."/>
            <person name="Mullet J.E."/>
        </authorList>
    </citation>
    <scope>NUCLEOTIDE SEQUENCE [LARGE SCALE GENOMIC DNA]</scope>
    <source>
        <strain evidence="10">cv. BTx623</strain>
    </source>
</reference>